<gene>
    <name evidence="3" type="ORF">JJQ60_13945</name>
</gene>
<comment type="caution">
    <text evidence="3">The sequence shown here is derived from an EMBL/GenBank/DDBJ whole genome shotgun (WGS) entry which is preliminary data.</text>
</comment>
<evidence type="ECO:0000256" key="2">
    <source>
        <dbReference type="ARBA" id="ARBA00049988"/>
    </source>
</evidence>
<dbReference type="PANTHER" id="PTHR35401:SF2">
    <property type="entry name" value="ABC-TYPE TRANSPORT SYSTEM"/>
    <property type="match status" value="1"/>
</dbReference>
<dbReference type="Proteomes" id="UP000651057">
    <property type="component" value="Unassembled WGS sequence"/>
</dbReference>
<dbReference type="Pfam" id="PF08681">
    <property type="entry name" value="TacA1"/>
    <property type="match status" value="1"/>
</dbReference>
<organism evidence="3 4">
    <name type="scientific">Aquimarina mytili</name>
    <dbReference type="NCBI Taxonomy" id="874423"/>
    <lineage>
        <taxon>Bacteria</taxon>
        <taxon>Pseudomonadati</taxon>
        <taxon>Bacteroidota</taxon>
        <taxon>Flavobacteriia</taxon>
        <taxon>Flavobacteriales</taxon>
        <taxon>Flavobacteriaceae</taxon>
        <taxon>Aquimarina</taxon>
    </lineage>
</organism>
<dbReference type="RefSeq" id="WP_201921208.1">
    <property type="nucleotide sequence ID" value="NZ_BAABAX010000031.1"/>
</dbReference>
<proteinExistence type="inferred from homology"/>
<keyword evidence="1" id="KW-1277">Toxin-antitoxin system</keyword>
<sequence length="94" mass="10804">MKVTKKLDKTRFDTRLSIKQKELFERAATLGGYGSLTDFVLKTVQKRAKEIIKENEVILASKRDSEIFFDALMNPEPPNEALKNAAKKYLKVKE</sequence>
<reference evidence="3" key="1">
    <citation type="submission" date="2021-01" db="EMBL/GenBank/DDBJ databases">
        <authorList>
            <person name="Zhong Y.L."/>
        </authorList>
    </citation>
    <scope>NUCLEOTIDE SEQUENCE</scope>
    <source>
        <strain evidence="3">KCTC 23302</strain>
    </source>
</reference>
<dbReference type="AlphaFoldDB" id="A0A937DBH6"/>
<dbReference type="InterPro" id="IPR010985">
    <property type="entry name" value="Ribbon_hlx_hlx"/>
</dbReference>
<dbReference type="InterPro" id="IPR014795">
    <property type="entry name" value="TacA_1-like"/>
</dbReference>
<accession>A0A937DBH6</accession>
<evidence type="ECO:0000313" key="3">
    <source>
        <dbReference type="EMBL" id="MBL0684628.1"/>
    </source>
</evidence>
<dbReference type="PANTHER" id="PTHR35401">
    <property type="entry name" value="COPG FAMILY HELIX-TURN-HELIX PROTEIN-RELATED-RELATED"/>
    <property type="match status" value="1"/>
</dbReference>
<dbReference type="SUPFAM" id="SSF47598">
    <property type="entry name" value="Ribbon-helix-helix"/>
    <property type="match status" value="1"/>
</dbReference>
<dbReference type="GO" id="GO:0006355">
    <property type="term" value="P:regulation of DNA-templated transcription"/>
    <property type="evidence" value="ECO:0007669"/>
    <property type="project" value="InterPro"/>
</dbReference>
<keyword evidence="4" id="KW-1185">Reference proteome</keyword>
<dbReference type="Gene3D" id="1.20.5.780">
    <property type="entry name" value="Single helix bin"/>
    <property type="match status" value="1"/>
</dbReference>
<comment type="similarity">
    <text evidence="2">Belongs to the TacA antitoxin family.</text>
</comment>
<name>A0A937DBH6_9FLAO</name>
<protein>
    <submittedName>
        <fullName evidence="3">DUF1778 domain-containing protein</fullName>
    </submittedName>
</protein>
<evidence type="ECO:0000256" key="1">
    <source>
        <dbReference type="ARBA" id="ARBA00022649"/>
    </source>
</evidence>
<dbReference type="EMBL" id="JAERQJ010000005">
    <property type="protein sequence ID" value="MBL0684628.1"/>
    <property type="molecule type" value="Genomic_DNA"/>
</dbReference>
<evidence type="ECO:0000313" key="4">
    <source>
        <dbReference type="Proteomes" id="UP000651057"/>
    </source>
</evidence>